<dbReference type="GO" id="GO:0020037">
    <property type="term" value="F:heme binding"/>
    <property type="evidence" value="ECO:0007669"/>
    <property type="project" value="InterPro"/>
</dbReference>
<dbReference type="OrthoDB" id="4563701at2"/>
<protein>
    <submittedName>
        <fullName evidence="1">Putative antigen</fullName>
    </submittedName>
</protein>
<dbReference type="InterPro" id="IPR032407">
    <property type="entry name" value="MHB"/>
</dbReference>
<gene>
    <name evidence="1" type="ORF">C731_3613</name>
</gene>
<dbReference type="PATRIC" id="fig|1122247.3.peg.3467"/>
<dbReference type="NCBIfam" id="TIGR04529">
    <property type="entry name" value="MTB_hemophore"/>
    <property type="match status" value="1"/>
</dbReference>
<evidence type="ECO:0000313" key="2">
    <source>
        <dbReference type="Proteomes" id="UP000006265"/>
    </source>
</evidence>
<accession>K5BAK2</accession>
<dbReference type="EMBL" id="AMRA01000099">
    <property type="protein sequence ID" value="EKF22385.1"/>
    <property type="molecule type" value="Genomic_DNA"/>
</dbReference>
<dbReference type="AlphaFoldDB" id="K5BAK2"/>
<dbReference type="eggNOG" id="ENOG5032BI0">
    <property type="taxonomic scope" value="Bacteria"/>
</dbReference>
<comment type="caution">
    <text evidence="1">The sequence shown here is derived from an EMBL/GenBank/DDBJ whole genome shotgun (WGS) entry which is preliminary data.</text>
</comment>
<organism evidence="1 2">
    <name type="scientific">Mycolicibacterium hassiacum (strain DSM 44199 / CIP 105218 / JCM 12690 / 3849)</name>
    <name type="common">Mycobacterium hassiacum</name>
    <dbReference type="NCBI Taxonomy" id="1122247"/>
    <lineage>
        <taxon>Bacteria</taxon>
        <taxon>Bacillati</taxon>
        <taxon>Actinomycetota</taxon>
        <taxon>Actinomycetes</taxon>
        <taxon>Mycobacteriales</taxon>
        <taxon>Mycobacteriaceae</taxon>
        <taxon>Mycolicibacterium</taxon>
    </lineage>
</organism>
<dbReference type="RefSeq" id="WP_005630006.1">
    <property type="nucleotide sequence ID" value="NZ_AMRA01000099.1"/>
</dbReference>
<sequence length="115" mass="12229">MKKLQMSAVVGALAVFATSLTIGTLGAGTAAADPDPSLDPFVNTTCTYDQVMAAVNAQSPAAAAAFGPKQREQIHIFLAAPPEKRREYAAQVRSLPQNRPILPLIERVFATCNNF</sequence>
<reference evidence="1 2" key="1">
    <citation type="journal article" date="2012" name="J. Bacteriol.">
        <title>Genome sequence of Mycobacterium hassiacum DSM 44199, a rare source of heat-stable mycobacterial proteins.</title>
        <authorList>
            <person name="Tiago I."/>
            <person name="Maranha A."/>
            <person name="Mendes V."/>
            <person name="Alarico S."/>
            <person name="Moynihan P.J."/>
            <person name="Clarke A.J."/>
            <person name="Macedo-Ribeiro S."/>
            <person name="Pereira P.J."/>
            <person name="Empadinhas N."/>
        </authorList>
    </citation>
    <scope>NUCLEOTIDE SEQUENCE [LARGE SCALE GENOMIC DNA]</scope>
    <source>
        <strain evidence="2">DSM 44199 / CIP 105218 / JCM 12690 / 3849</strain>
    </source>
</reference>
<evidence type="ECO:0000313" key="1">
    <source>
        <dbReference type="EMBL" id="EKF22385.1"/>
    </source>
</evidence>
<keyword evidence="2" id="KW-1185">Reference proteome</keyword>
<name>K5BAK2_MYCHD</name>
<dbReference type="Proteomes" id="UP000006265">
    <property type="component" value="Unassembled WGS sequence"/>
</dbReference>
<proteinExistence type="predicted"/>